<dbReference type="CDD" id="cd07185">
    <property type="entry name" value="OmpA_C-like"/>
    <property type="match status" value="1"/>
</dbReference>
<evidence type="ECO:0000256" key="4">
    <source>
        <dbReference type="PROSITE-ProRule" id="PRU00473"/>
    </source>
</evidence>
<dbReference type="RefSeq" id="WP_263051966.1">
    <property type="nucleotide sequence ID" value="NZ_CP106735.1"/>
</dbReference>
<organism evidence="8 9">
    <name type="scientific">Reichenbachiella carrageenanivorans</name>
    <dbReference type="NCBI Taxonomy" id="2979869"/>
    <lineage>
        <taxon>Bacteria</taxon>
        <taxon>Pseudomonadati</taxon>
        <taxon>Bacteroidota</taxon>
        <taxon>Cytophagia</taxon>
        <taxon>Cytophagales</taxon>
        <taxon>Reichenbachiellaceae</taxon>
        <taxon>Reichenbachiella</taxon>
    </lineage>
</organism>
<keyword evidence="6" id="KW-0732">Signal</keyword>
<dbReference type="InterPro" id="IPR050330">
    <property type="entry name" value="Bact_OuterMem_StrucFunc"/>
</dbReference>
<dbReference type="InterPro" id="IPR006665">
    <property type="entry name" value="OmpA-like"/>
</dbReference>
<reference evidence="8" key="1">
    <citation type="submission" date="2022-10" db="EMBL/GenBank/DDBJ databases">
        <title>Comparative genomics and taxonomic characterization of three novel marine species of genus Reichenbachiella exhibiting antioxidant and polysaccharide degradation activities.</title>
        <authorList>
            <person name="Muhammad N."/>
            <person name="Lee Y.-J."/>
            <person name="Ko J."/>
            <person name="Kim S.-G."/>
        </authorList>
    </citation>
    <scope>NUCLEOTIDE SEQUENCE</scope>
    <source>
        <strain evidence="8">Wsw4-B4</strain>
    </source>
</reference>
<dbReference type="InterPro" id="IPR036737">
    <property type="entry name" value="OmpA-like_sf"/>
</dbReference>
<dbReference type="SUPFAM" id="SSF103088">
    <property type="entry name" value="OmpA-like"/>
    <property type="match status" value="1"/>
</dbReference>
<name>A0ABY6D251_9BACT</name>
<dbReference type="Proteomes" id="UP001062165">
    <property type="component" value="Chromosome"/>
</dbReference>
<feature type="region of interest" description="Disordered" evidence="5">
    <location>
        <begin position="295"/>
        <end position="321"/>
    </location>
</feature>
<protein>
    <submittedName>
        <fullName evidence="8">OmpA family protein</fullName>
    </submittedName>
</protein>
<dbReference type="PRINTS" id="PR01021">
    <property type="entry name" value="OMPADOMAIN"/>
</dbReference>
<keyword evidence="3" id="KW-0998">Cell outer membrane</keyword>
<dbReference type="InterPro" id="IPR006664">
    <property type="entry name" value="OMP_bac"/>
</dbReference>
<evidence type="ECO:0000256" key="5">
    <source>
        <dbReference type="SAM" id="MobiDB-lite"/>
    </source>
</evidence>
<gene>
    <name evidence="8" type="ORF">N7E81_03870</name>
</gene>
<feature type="signal peptide" evidence="6">
    <location>
        <begin position="1"/>
        <end position="23"/>
    </location>
</feature>
<evidence type="ECO:0000259" key="7">
    <source>
        <dbReference type="PROSITE" id="PS51123"/>
    </source>
</evidence>
<evidence type="ECO:0000313" key="9">
    <source>
        <dbReference type="Proteomes" id="UP001062165"/>
    </source>
</evidence>
<evidence type="ECO:0000256" key="3">
    <source>
        <dbReference type="ARBA" id="ARBA00023237"/>
    </source>
</evidence>
<feature type="chain" id="PRO_5047509099" evidence="6">
    <location>
        <begin position="24"/>
        <end position="330"/>
    </location>
</feature>
<evidence type="ECO:0000256" key="6">
    <source>
        <dbReference type="SAM" id="SignalP"/>
    </source>
</evidence>
<evidence type="ECO:0000313" key="8">
    <source>
        <dbReference type="EMBL" id="UXX80236.1"/>
    </source>
</evidence>
<sequence>MRFKLLSLSLLSLFASLPFTSFAQCQEGHVAGENLIDNSGFCEGYHHFRSDYNFNRDANGATFIKPGSFATVTNPQYAMSLYPKCFDHTSNGGVMLVFNGSDSPNDNAWEQELDNLKTNTDYVFSFWATSLLKFSPAQLDVFINGKSQKKTFTLDSTLCEWNQYSMTWNSKNNTNVQLAIRNLNSECYGAHFALDDVSFTSCEPDDLLHELKEAKVGQVFRLDNIYFETNKYILKEESFVELDLLVEFLWTKKQVEIEIAGHTDNVGSMTYNQILSENRAKAVAEYLKERGISPSRFTSNGYGEERPEYDNSTSEGRQKNRRVEFKITKI</sequence>
<dbReference type="Pfam" id="PF00691">
    <property type="entry name" value="OmpA"/>
    <property type="match status" value="1"/>
</dbReference>
<keyword evidence="2 4" id="KW-0472">Membrane</keyword>
<dbReference type="Gene3D" id="3.30.1330.60">
    <property type="entry name" value="OmpA-like domain"/>
    <property type="match status" value="1"/>
</dbReference>
<comment type="subcellular location">
    <subcellularLocation>
        <location evidence="1">Cell outer membrane</location>
    </subcellularLocation>
</comment>
<proteinExistence type="predicted"/>
<dbReference type="PROSITE" id="PS51123">
    <property type="entry name" value="OMPA_2"/>
    <property type="match status" value="1"/>
</dbReference>
<feature type="domain" description="OmpA-like" evidence="7">
    <location>
        <begin position="213"/>
        <end position="330"/>
    </location>
</feature>
<dbReference type="EMBL" id="CP106735">
    <property type="protein sequence ID" value="UXX80236.1"/>
    <property type="molecule type" value="Genomic_DNA"/>
</dbReference>
<evidence type="ECO:0000256" key="2">
    <source>
        <dbReference type="ARBA" id="ARBA00023136"/>
    </source>
</evidence>
<dbReference type="PANTHER" id="PTHR30329:SF21">
    <property type="entry name" value="LIPOPROTEIN YIAD-RELATED"/>
    <property type="match status" value="1"/>
</dbReference>
<evidence type="ECO:0000256" key="1">
    <source>
        <dbReference type="ARBA" id="ARBA00004442"/>
    </source>
</evidence>
<dbReference type="PANTHER" id="PTHR30329">
    <property type="entry name" value="STATOR ELEMENT OF FLAGELLAR MOTOR COMPLEX"/>
    <property type="match status" value="1"/>
</dbReference>
<dbReference type="Gene3D" id="2.60.120.260">
    <property type="entry name" value="Galactose-binding domain-like"/>
    <property type="match status" value="1"/>
</dbReference>
<accession>A0ABY6D251</accession>
<keyword evidence="9" id="KW-1185">Reference proteome</keyword>